<organism evidence="2 3">
    <name type="scientific">Flavobacterium limi</name>
    <dbReference type="NCBI Taxonomy" id="2045105"/>
    <lineage>
        <taxon>Bacteria</taxon>
        <taxon>Pseudomonadati</taxon>
        <taxon>Bacteroidota</taxon>
        <taxon>Flavobacteriia</taxon>
        <taxon>Flavobacteriales</taxon>
        <taxon>Flavobacteriaceae</taxon>
        <taxon>Flavobacterium</taxon>
    </lineage>
</organism>
<gene>
    <name evidence="2" type="ORF">GCM10011518_01250</name>
</gene>
<feature type="signal peptide" evidence="1">
    <location>
        <begin position="1"/>
        <end position="19"/>
    </location>
</feature>
<keyword evidence="1" id="KW-0732">Signal</keyword>
<proteinExistence type="predicted"/>
<dbReference type="RefSeq" id="WP_163392971.1">
    <property type="nucleotide sequence ID" value="NZ_BMKP01000001.1"/>
</dbReference>
<name>A0ABQ1TKI4_9FLAO</name>
<feature type="chain" id="PRO_5045236356" description="YD repeat-containing protein" evidence="1">
    <location>
        <begin position="20"/>
        <end position="265"/>
    </location>
</feature>
<comment type="caution">
    <text evidence="2">The sequence shown here is derived from an EMBL/GenBank/DDBJ whole genome shotgun (WGS) entry which is preliminary data.</text>
</comment>
<sequence length="265" mass="30705">MIKKIFLLIVILFSSYSFGQKIKNGTSSNEAKVLLKKAVCTDSRGITTTFYNYIGNKIVSITNDRKDKNMFFTYTGDLITKIETKFPDSEKTNFNTILEYDNKNRLKSAKRLFLHRNEGELSEYTYKLDGSIIETEYTGDLKIQKIKSEDTNIYYLKNKEIVKNEVGQFRSNVNSYSFDDKNSPHKNILGFDKIKIILPTFEGVEHNCLNYESSYGGEIITLKSKITYNSDNYPSIREITKKVSYRGASDSKIPEKFFNSIEFFY</sequence>
<protein>
    <recommendedName>
        <fullName evidence="4">YD repeat-containing protein</fullName>
    </recommendedName>
</protein>
<dbReference type="Proteomes" id="UP000655016">
    <property type="component" value="Unassembled WGS sequence"/>
</dbReference>
<evidence type="ECO:0008006" key="4">
    <source>
        <dbReference type="Google" id="ProtNLM"/>
    </source>
</evidence>
<keyword evidence="3" id="KW-1185">Reference proteome</keyword>
<dbReference type="EMBL" id="BMKP01000001">
    <property type="protein sequence ID" value="GGE95691.1"/>
    <property type="molecule type" value="Genomic_DNA"/>
</dbReference>
<evidence type="ECO:0000313" key="2">
    <source>
        <dbReference type="EMBL" id="GGE95691.1"/>
    </source>
</evidence>
<accession>A0ABQ1TKI4</accession>
<evidence type="ECO:0000256" key="1">
    <source>
        <dbReference type="SAM" id="SignalP"/>
    </source>
</evidence>
<evidence type="ECO:0000313" key="3">
    <source>
        <dbReference type="Proteomes" id="UP000655016"/>
    </source>
</evidence>
<reference evidence="3" key="1">
    <citation type="journal article" date="2019" name="Int. J. Syst. Evol. Microbiol.">
        <title>The Global Catalogue of Microorganisms (GCM) 10K type strain sequencing project: providing services to taxonomists for standard genome sequencing and annotation.</title>
        <authorList>
            <consortium name="The Broad Institute Genomics Platform"/>
            <consortium name="The Broad Institute Genome Sequencing Center for Infectious Disease"/>
            <person name="Wu L."/>
            <person name="Ma J."/>
        </authorList>
    </citation>
    <scope>NUCLEOTIDE SEQUENCE [LARGE SCALE GENOMIC DNA]</scope>
    <source>
        <strain evidence="3">CGMCC 1.16060</strain>
    </source>
</reference>